<dbReference type="Pfam" id="PF25555">
    <property type="entry name" value="RAB3A-like_C"/>
    <property type="match status" value="1"/>
</dbReference>
<dbReference type="GO" id="GO:0006887">
    <property type="term" value="P:exocytosis"/>
    <property type="evidence" value="ECO:0007669"/>
    <property type="project" value="TreeGrafter"/>
</dbReference>
<keyword evidence="6" id="KW-1185">Reference proteome</keyword>
<keyword evidence="1 2" id="KW-0175">Coiled coil</keyword>
<reference evidence="5" key="1">
    <citation type="submission" date="2022-07" db="EMBL/GenBank/DDBJ databases">
        <title>Phylogenomic reconstructions and comparative analyses of Kickxellomycotina fungi.</title>
        <authorList>
            <person name="Reynolds N.K."/>
            <person name="Stajich J.E."/>
            <person name="Barry K."/>
            <person name="Grigoriev I.V."/>
            <person name="Crous P."/>
            <person name="Smith M.E."/>
        </authorList>
    </citation>
    <scope>NUCLEOTIDE SEQUENCE</scope>
    <source>
        <strain evidence="5">CBS 109367</strain>
    </source>
</reference>
<dbReference type="PANTHER" id="PTHR14430:SF0">
    <property type="entry name" value="SEC2P DOMAIN-CONTAINING PROTEIN"/>
    <property type="match status" value="1"/>
</dbReference>
<sequence>MVSASPPADRPAPANANTTTTQELDNLYSKLSNVSLALRSMDPATVPGTEPALAKPDQPSPTTDSGTASPKSVSEEGASDQYQVRKNGECDMDCACQRVLLKASPGTCGLCGGRPDILTALNNERLSALEDLEIATQRINELAHEKARHVDYIADLETRTSEQARKIDRQRDMIAGLKSDLSAMNDKFVDQVNTTAEIAHSRELVEAELEDLTQKLFTEANTMVASEKRARFDAEKSAAHLRHIIADLETRLAGETMQSQELKERIEQMSAEYDDLLLMKRTMAPSRRGSFGSHLSDQAGADGNSLRRDGASVLTSGGAAGSMHGDGFRLAVHTAVVMAGTKSSTASPVTGSPVRLDEVLLAEFKEFAAQAQSARSTTYMSLPYIKNVINEDIEPCLRFGPRPRISSRNVLDAIASNRLQIEEMTPQIAAEMRRQQQAAERTDGHRRAMLWERFSGTVAANASGCQACGRECQCTYRFRMGLKADSEWIQIDTICRDRLVAACEFYGFVRYLRQGIFASRSIMELYTETIRLRLCMFYARIGAYGYAIDLDPSLTEANLFTRNLSVPPLPESPSALSHSAPVLSASPTAAPYINVSRSGSTRSVIMLEAGGSMPAPVSQLGVDATSPKGNRYRSVSHEVSALPMPAAQLGSASHASIEHVAEDKASDVQEDTGNTTPDDTLDDDLDNEPLSSFKPDASTMLEPEKSSLSATPNQ</sequence>
<name>A0A9W8GHE0_9FUNG</name>
<feature type="region of interest" description="Disordered" evidence="3">
    <location>
        <begin position="616"/>
        <end position="637"/>
    </location>
</feature>
<dbReference type="Gene3D" id="6.10.140.910">
    <property type="match status" value="1"/>
</dbReference>
<comment type="caution">
    <text evidence="5">The sequence shown here is derived from an EMBL/GenBank/DDBJ whole genome shotgun (WGS) entry which is preliminary data.</text>
</comment>
<accession>A0A9W8GHE0</accession>
<dbReference type="OrthoDB" id="5560525at2759"/>
<dbReference type="InterPro" id="IPR040351">
    <property type="entry name" value="RAB3IL/RAB3IP/Sec2"/>
</dbReference>
<feature type="compositionally biased region" description="Basic and acidic residues" evidence="3">
    <location>
        <begin position="656"/>
        <end position="667"/>
    </location>
</feature>
<dbReference type="InterPro" id="IPR009449">
    <property type="entry name" value="Sec2_N"/>
</dbReference>
<dbReference type="EMBL" id="JANBTX010000259">
    <property type="protein sequence ID" value="KAJ2683784.1"/>
    <property type="molecule type" value="Genomic_DNA"/>
</dbReference>
<evidence type="ECO:0000256" key="2">
    <source>
        <dbReference type="SAM" id="Coils"/>
    </source>
</evidence>
<dbReference type="CDD" id="cd21044">
    <property type="entry name" value="Rab11BD_RAB3IP_like"/>
    <property type="match status" value="1"/>
</dbReference>
<feature type="domain" description="GDP/GTP exchange factor Sec2 N-terminal" evidence="4">
    <location>
        <begin position="138"/>
        <end position="270"/>
    </location>
</feature>
<dbReference type="AlphaFoldDB" id="A0A9W8GHE0"/>
<feature type="region of interest" description="Disordered" evidence="3">
    <location>
        <begin position="286"/>
        <end position="308"/>
    </location>
</feature>
<dbReference type="Pfam" id="PF06428">
    <property type="entry name" value="Sec2p"/>
    <property type="match status" value="1"/>
</dbReference>
<gene>
    <name evidence="5" type="ORF">IWW39_005302</name>
</gene>
<dbReference type="GO" id="GO:0051286">
    <property type="term" value="C:cell tip"/>
    <property type="evidence" value="ECO:0007669"/>
    <property type="project" value="TreeGrafter"/>
</dbReference>
<proteinExistence type="predicted"/>
<organism evidence="5 6">
    <name type="scientific">Coemansia spiralis</name>
    <dbReference type="NCBI Taxonomy" id="417178"/>
    <lineage>
        <taxon>Eukaryota</taxon>
        <taxon>Fungi</taxon>
        <taxon>Fungi incertae sedis</taxon>
        <taxon>Zoopagomycota</taxon>
        <taxon>Kickxellomycotina</taxon>
        <taxon>Kickxellomycetes</taxon>
        <taxon>Kickxellales</taxon>
        <taxon>Kickxellaceae</taxon>
        <taxon>Coemansia</taxon>
    </lineage>
</organism>
<dbReference type="Proteomes" id="UP001151516">
    <property type="component" value="Unassembled WGS sequence"/>
</dbReference>
<feature type="coiled-coil region" evidence="2">
    <location>
        <begin position="245"/>
        <end position="279"/>
    </location>
</feature>
<evidence type="ECO:0000259" key="4">
    <source>
        <dbReference type="Pfam" id="PF06428"/>
    </source>
</evidence>
<feature type="region of interest" description="Disordered" evidence="3">
    <location>
        <begin position="1"/>
        <end position="23"/>
    </location>
</feature>
<dbReference type="GO" id="GO:0070319">
    <property type="term" value="C:Golgi to plasma membrane transport vesicle"/>
    <property type="evidence" value="ECO:0007669"/>
    <property type="project" value="TreeGrafter"/>
</dbReference>
<evidence type="ECO:0000256" key="3">
    <source>
        <dbReference type="SAM" id="MobiDB-lite"/>
    </source>
</evidence>
<evidence type="ECO:0000313" key="6">
    <source>
        <dbReference type="Proteomes" id="UP001151516"/>
    </source>
</evidence>
<feature type="region of interest" description="Disordered" evidence="3">
    <location>
        <begin position="650"/>
        <end position="714"/>
    </location>
</feature>
<dbReference type="GO" id="GO:0005085">
    <property type="term" value="F:guanyl-nucleotide exchange factor activity"/>
    <property type="evidence" value="ECO:0007669"/>
    <property type="project" value="InterPro"/>
</dbReference>
<feature type="region of interest" description="Disordered" evidence="3">
    <location>
        <begin position="39"/>
        <end position="80"/>
    </location>
</feature>
<feature type="compositionally biased region" description="Polar residues" evidence="3">
    <location>
        <begin position="60"/>
        <end position="72"/>
    </location>
</feature>
<dbReference type="PANTHER" id="PTHR14430">
    <property type="entry name" value="RABIN3-RELATED"/>
    <property type="match status" value="1"/>
</dbReference>
<feature type="compositionally biased region" description="Low complexity" evidence="3">
    <location>
        <begin position="11"/>
        <end position="21"/>
    </location>
</feature>
<dbReference type="SUPFAM" id="SSF144284">
    <property type="entry name" value="Sec2 N-terminal region"/>
    <property type="match status" value="1"/>
</dbReference>
<evidence type="ECO:0000256" key="1">
    <source>
        <dbReference type="ARBA" id="ARBA00023054"/>
    </source>
</evidence>
<evidence type="ECO:0000313" key="5">
    <source>
        <dbReference type="EMBL" id="KAJ2683784.1"/>
    </source>
</evidence>
<protein>
    <recommendedName>
        <fullName evidence="4">GDP/GTP exchange factor Sec2 N-terminal domain-containing protein</fullName>
    </recommendedName>
</protein>